<keyword evidence="4" id="KW-1185">Reference proteome</keyword>
<dbReference type="EMBL" id="JAZHXI010000012">
    <property type="protein sequence ID" value="KAL2065379.1"/>
    <property type="molecule type" value="Genomic_DNA"/>
</dbReference>
<sequence length="351" mass="40174">MSTNPAEAYAEKLRREREANPVMIDRLDDNVLAKLPEGSEVVSVVPSGASAWCRTFRIDARLKNGELKPYFMKYESGEQGRRMMEGAFQSDSVYASYAPENVPTPVGFGELKDDPNTWFYICEFRNMVDDLPDVIDFVNIVSKVHRDSMGKSPTGKYGFAVPTHLANIPNDNTWQDTWETFFTQAMKTIYAFEKDAHGTDKELDSLFDALCNKVIPRLLRPLESGGRSIEPCLVHSDLWPGNCMIDADSRDIVIFDSCAFWGHNEADLGPWRAPRYRLGEPYLKQYQKIMGMSEPHADWNDRIALYALRYDFLVSALYQNETKFREMARREMRELVEKFPDGLQEEGKPSG</sequence>
<dbReference type="Proteomes" id="UP001595075">
    <property type="component" value="Unassembled WGS sequence"/>
</dbReference>
<evidence type="ECO:0000256" key="1">
    <source>
        <dbReference type="ARBA" id="ARBA00011961"/>
    </source>
</evidence>
<dbReference type="InterPro" id="IPR011009">
    <property type="entry name" value="Kinase-like_dom_sf"/>
</dbReference>
<dbReference type="EC" id="2.7.1.172" evidence="1"/>
<proteinExistence type="predicted"/>
<dbReference type="Pfam" id="PF03881">
    <property type="entry name" value="Fructosamin_kin"/>
    <property type="match status" value="1"/>
</dbReference>
<evidence type="ECO:0000256" key="2">
    <source>
        <dbReference type="ARBA" id="ARBA00048655"/>
    </source>
</evidence>
<dbReference type="SUPFAM" id="SSF56112">
    <property type="entry name" value="Protein kinase-like (PK-like)"/>
    <property type="match status" value="1"/>
</dbReference>
<organism evidence="3 4">
    <name type="scientific">Oculimacula yallundae</name>
    <dbReference type="NCBI Taxonomy" id="86028"/>
    <lineage>
        <taxon>Eukaryota</taxon>
        <taxon>Fungi</taxon>
        <taxon>Dikarya</taxon>
        <taxon>Ascomycota</taxon>
        <taxon>Pezizomycotina</taxon>
        <taxon>Leotiomycetes</taxon>
        <taxon>Helotiales</taxon>
        <taxon>Ploettnerulaceae</taxon>
        <taxon>Oculimacula</taxon>
    </lineage>
</organism>
<comment type="catalytic activity">
    <reaction evidence="2">
        <text>N(6)-D-ribulosyl-L-lysyl-[protein] + ATP = N(6)-(3-O-phospho-D-ribulosyl)-L-lysyl-[protein] + ADP + H(+)</text>
        <dbReference type="Rhea" id="RHEA:48432"/>
        <dbReference type="Rhea" id="RHEA-COMP:12103"/>
        <dbReference type="Rhea" id="RHEA-COMP:12104"/>
        <dbReference type="ChEBI" id="CHEBI:15378"/>
        <dbReference type="ChEBI" id="CHEBI:30616"/>
        <dbReference type="ChEBI" id="CHEBI:90418"/>
        <dbReference type="ChEBI" id="CHEBI:90420"/>
        <dbReference type="ChEBI" id="CHEBI:456216"/>
        <dbReference type="EC" id="2.7.1.172"/>
    </reaction>
    <physiologicalReaction direction="left-to-right" evidence="2">
        <dbReference type="Rhea" id="RHEA:48433"/>
    </physiologicalReaction>
</comment>
<accession>A0ABR4C607</accession>
<dbReference type="PANTHER" id="PTHR12149:SF8">
    <property type="entry name" value="PROTEIN-RIBULOSAMINE 3-KINASE"/>
    <property type="match status" value="1"/>
</dbReference>
<reference evidence="3 4" key="1">
    <citation type="journal article" date="2024" name="Commun. Biol.">
        <title>Comparative genomic analysis of thermophilic fungi reveals convergent evolutionary adaptations and gene losses.</title>
        <authorList>
            <person name="Steindorff A.S."/>
            <person name="Aguilar-Pontes M.V."/>
            <person name="Robinson A.J."/>
            <person name="Andreopoulos B."/>
            <person name="LaButti K."/>
            <person name="Kuo A."/>
            <person name="Mondo S."/>
            <person name="Riley R."/>
            <person name="Otillar R."/>
            <person name="Haridas S."/>
            <person name="Lipzen A."/>
            <person name="Grimwood J."/>
            <person name="Schmutz J."/>
            <person name="Clum A."/>
            <person name="Reid I.D."/>
            <person name="Moisan M.C."/>
            <person name="Butler G."/>
            <person name="Nguyen T.T.M."/>
            <person name="Dewar K."/>
            <person name="Conant G."/>
            <person name="Drula E."/>
            <person name="Henrissat B."/>
            <person name="Hansel C."/>
            <person name="Singer S."/>
            <person name="Hutchinson M.I."/>
            <person name="de Vries R.P."/>
            <person name="Natvig D.O."/>
            <person name="Powell A.J."/>
            <person name="Tsang A."/>
            <person name="Grigoriev I.V."/>
        </authorList>
    </citation>
    <scope>NUCLEOTIDE SEQUENCE [LARGE SCALE GENOMIC DNA]</scope>
    <source>
        <strain evidence="3 4">CBS 494.80</strain>
    </source>
</reference>
<dbReference type="InterPro" id="IPR016477">
    <property type="entry name" value="Fructo-/Ketosamine-3-kinase"/>
</dbReference>
<dbReference type="PANTHER" id="PTHR12149">
    <property type="entry name" value="FRUCTOSAMINE 3 KINASE-RELATED PROTEIN"/>
    <property type="match status" value="1"/>
</dbReference>
<comment type="caution">
    <text evidence="3">The sequence shown here is derived from an EMBL/GenBank/DDBJ whole genome shotgun (WGS) entry which is preliminary data.</text>
</comment>
<gene>
    <name evidence="3" type="ORF">VTL71DRAFT_3049</name>
</gene>
<name>A0ABR4C607_9HELO</name>
<dbReference type="Gene3D" id="3.90.1200.10">
    <property type="match status" value="1"/>
</dbReference>
<evidence type="ECO:0000313" key="3">
    <source>
        <dbReference type="EMBL" id="KAL2065379.1"/>
    </source>
</evidence>
<protein>
    <recommendedName>
        <fullName evidence="1">protein-ribulosamine 3-kinase</fullName>
        <ecNumber evidence="1">2.7.1.172</ecNumber>
    </recommendedName>
</protein>
<evidence type="ECO:0000313" key="4">
    <source>
        <dbReference type="Proteomes" id="UP001595075"/>
    </source>
</evidence>